<accession>A0AAP2DD13</accession>
<dbReference type="Gene3D" id="1.10.1740.10">
    <property type="match status" value="1"/>
</dbReference>
<comment type="caution">
    <text evidence="1">The sequence shown here is derived from an EMBL/GenBank/DDBJ whole genome shotgun (WGS) entry which is preliminary data.</text>
</comment>
<keyword evidence="2" id="KW-1185">Reference proteome</keyword>
<gene>
    <name evidence="1" type="ORF">KK078_22860</name>
</gene>
<evidence type="ECO:0000313" key="2">
    <source>
        <dbReference type="Proteomes" id="UP001319180"/>
    </source>
</evidence>
<evidence type="ECO:0000313" key="1">
    <source>
        <dbReference type="EMBL" id="MBT1689424.1"/>
    </source>
</evidence>
<dbReference type="AlphaFoldDB" id="A0AAP2DD13"/>
<dbReference type="GO" id="GO:0003700">
    <property type="term" value="F:DNA-binding transcription factor activity"/>
    <property type="evidence" value="ECO:0007669"/>
    <property type="project" value="InterPro"/>
</dbReference>
<name>A0AAP2DD13_9BACT</name>
<reference evidence="1 2" key="1">
    <citation type="submission" date="2021-05" db="EMBL/GenBank/DDBJ databases">
        <title>A Polyphasic approach of four new species of the genus Ohtaekwangia: Ohtaekwangia histidinii sp. nov., Ohtaekwangia cretensis sp. nov., Ohtaekwangia indiensis sp. nov., Ohtaekwangia reichenbachii sp. nov. from diverse environment.</title>
        <authorList>
            <person name="Octaviana S."/>
        </authorList>
    </citation>
    <scope>NUCLEOTIDE SEQUENCE [LARGE SCALE GENOMIC DNA]</scope>
    <source>
        <strain evidence="1 2">PWU37</strain>
    </source>
</reference>
<dbReference type="RefSeq" id="WP_254092647.1">
    <property type="nucleotide sequence ID" value="NZ_JAHESC010000041.1"/>
</dbReference>
<dbReference type="GO" id="GO:0006352">
    <property type="term" value="P:DNA-templated transcription initiation"/>
    <property type="evidence" value="ECO:0007669"/>
    <property type="project" value="InterPro"/>
</dbReference>
<dbReference type="InterPro" id="IPR013325">
    <property type="entry name" value="RNA_pol_sigma_r2"/>
</dbReference>
<protein>
    <submittedName>
        <fullName evidence="1">Uncharacterized protein</fullName>
    </submittedName>
</protein>
<organism evidence="1 2">
    <name type="scientific">Dawidia soli</name>
    <dbReference type="NCBI Taxonomy" id="2782352"/>
    <lineage>
        <taxon>Bacteria</taxon>
        <taxon>Pseudomonadati</taxon>
        <taxon>Bacteroidota</taxon>
        <taxon>Cytophagia</taxon>
        <taxon>Cytophagales</taxon>
        <taxon>Chryseotaleaceae</taxon>
        <taxon>Dawidia</taxon>
    </lineage>
</organism>
<sequence length="169" mass="19552">MTSLESITEHQMMIRELAHGNEEAFRFYYKKYWDVVYHFIFKCYRSGHIAEHGSQQVFACVWQRRASITSIYILQRIIALGCTSVVLKGLKSGRLPEVDIFPKARKTAVSDLVRYTPNLQEHLQQIGLMANDLSKMDQKSTEQFQAELDFLGTFLREARQLSDDRAGKA</sequence>
<dbReference type="EMBL" id="JAHESC010000041">
    <property type="protein sequence ID" value="MBT1689424.1"/>
    <property type="molecule type" value="Genomic_DNA"/>
</dbReference>
<dbReference type="SUPFAM" id="SSF88946">
    <property type="entry name" value="Sigma2 domain of RNA polymerase sigma factors"/>
    <property type="match status" value="1"/>
</dbReference>
<proteinExistence type="predicted"/>
<dbReference type="Proteomes" id="UP001319180">
    <property type="component" value="Unassembled WGS sequence"/>
</dbReference>